<proteinExistence type="predicted"/>
<evidence type="ECO:0000259" key="1">
    <source>
        <dbReference type="Pfam" id="PF00563"/>
    </source>
</evidence>
<reference evidence="3" key="1">
    <citation type="submission" date="2016-08" db="EMBL/GenBank/DDBJ databases">
        <authorList>
            <person name="Varghese N."/>
            <person name="Submissions Spin"/>
        </authorList>
    </citation>
    <scope>NUCLEOTIDE SEQUENCE [LARGE SCALE GENOMIC DNA]</scope>
    <source>
        <strain evidence="3">REICA_082</strain>
    </source>
</reference>
<evidence type="ECO:0000313" key="2">
    <source>
        <dbReference type="EMBL" id="SCC28465.1"/>
    </source>
</evidence>
<dbReference type="Proteomes" id="UP000198975">
    <property type="component" value="Unassembled WGS sequence"/>
</dbReference>
<dbReference type="Pfam" id="PF00563">
    <property type="entry name" value="EAL"/>
    <property type="match status" value="1"/>
</dbReference>
<evidence type="ECO:0000313" key="3">
    <source>
        <dbReference type="Proteomes" id="UP000198975"/>
    </source>
</evidence>
<dbReference type="RefSeq" id="WP_061495095.1">
    <property type="nucleotide sequence ID" value="NZ_CP115659.1"/>
</dbReference>
<dbReference type="AlphaFoldDB" id="A0A1C4DAP8"/>
<accession>A0A1C4DAP8</accession>
<dbReference type="InterPro" id="IPR035919">
    <property type="entry name" value="EAL_sf"/>
</dbReference>
<dbReference type="InterPro" id="IPR001633">
    <property type="entry name" value="EAL_dom"/>
</dbReference>
<sequence>MIVSLDDTYRSELLLLPAKNGNGMLQGLEIIVNFVGSDSTVRAPTELVLPRLTPDETLALFAEQLALLETCQLFFIQHQLIAWINISPLIVDALLSNEQLAARVDKFPFLEFTINENYPGLNMGKENQILSLLAKRYPLVLANFGSGAASTKAIFDGLFKGVALDKNFVHQRLSSHSFEPFMRAIVSQIEPYCRSIMITGIDNELALKKAIPFQFSAMQGALWPAVTVSMITSLIHP</sequence>
<gene>
    <name evidence="2" type="ORF">GA0061071_11153</name>
</gene>
<dbReference type="SUPFAM" id="SSF141868">
    <property type="entry name" value="EAL domain-like"/>
    <property type="match status" value="1"/>
</dbReference>
<dbReference type="Gene3D" id="3.20.20.450">
    <property type="entry name" value="EAL domain"/>
    <property type="match status" value="1"/>
</dbReference>
<keyword evidence="3" id="KW-1185">Reference proteome</keyword>
<name>A0A1C4DAP8_9ENTR</name>
<organism evidence="2 3">
    <name type="scientific">Kosakonia oryzendophytica</name>
    <dbReference type="NCBI Taxonomy" id="1005665"/>
    <lineage>
        <taxon>Bacteria</taxon>
        <taxon>Pseudomonadati</taxon>
        <taxon>Pseudomonadota</taxon>
        <taxon>Gammaproteobacteria</taxon>
        <taxon>Enterobacterales</taxon>
        <taxon>Enterobacteriaceae</taxon>
        <taxon>Kosakonia</taxon>
    </lineage>
</organism>
<protein>
    <submittedName>
        <fullName evidence="2">EAL domain, c-di-GMP-specific phosphodiesterase class I (Or its enzymatically inactive variant)</fullName>
    </submittedName>
</protein>
<dbReference type="EMBL" id="FMAY01000011">
    <property type="protein sequence ID" value="SCC28465.1"/>
    <property type="molecule type" value="Genomic_DNA"/>
</dbReference>
<dbReference type="OrthoDB" id="8552213at2"/>
<feature type="domain" description="EAL" evidence="1">
    <location>
        <begin position="62"/>
        <end position="222"/>
    </location>
</feature>